<proteinExistence type="predicted"/>
<evidence type="ECO:0000313" key="3">
    <source>
        <dbReference type="Proteomes" id="UP001358586"/>
    </source>
</evidence>
<protein>
    <submittedName>
        <fullName evidence="2">Uncharacterized protein</fullName>
    </submittedName>
</protein>
<evidence type="ECO:0000256" key="1">
    <source>
        <dbReference type="SAM" id="MobiDB-lite"/>
    </source>
</evidence>
<sequence length="155" mass="16772">MEGDKNRDMIAVADDNLSMENAEMNIEGAGVFITRVGSKKLGDLDSSAGPSSSGRPGVGPVVESVKQGSRGSPVPISDDVLDPGKHFAISFKDNSHKKEKIFRSSYPGKGNVTEFLFLKRGMEVKIPLGVVVEKFPMRCVVREVVSKLLGTSEYR</sequence>
<feature type="region of interest" description="Disordered" evidence="1">
    <location>
        <begin position="43"/>
        <end position="77"/>
    </location>
</feature>
<evidence type="ECO:0000313" key="2">
    <source>
        <dbReference type="EMBL" id="KAK5784786.1"/>
    </source>
</evidence>
<dbReference type="Proteomes" id="UP001358586">
    <property type="component" value="Chromosome 11"/>
</dbReference>
<feature type="compositionally biased region" description="Low complexity" evidence="1">
    <location>
        <begin position="46"/>
        <end position="65"/>
    </location>
</feature>
<comment type="caution">
    <text evidence="2">The sequence shown here is derived from an EMBL/GenBank/DDBJ whole genome shotgun (WGS) entry which is preliminary data.</text>
</comment>
<dbReference type="EMBL" id="JARKNE010000011">
    <property type="protein sequence ID" value="KAK5784786.1"/>
    <property type="molecule type" value="Genomic_DNA"/>
</dbReference>
<reference evidence="2 3" key="1">
    <citation type="submission" date="2023-03" db="EMBL/GenBank/DDBJ databases">
        <title>WGS of Gossypium arboreum.</title>
        <authorList>
            <person name="Yu D."/>
        </authorList>
    </citation>
    <scope>NUCLEOTIDE SEQUENCE [LARGE SCALE GENOMIC DNA]</scope>
    <source>
        <tissue evidence="2">Leaf</tissue>
    </source>
</reference>
<organism evidence="2 3">
    <name type="scientific">Gossypium arboreum</name>
    <name type="common">Tree cotton</name>
    <name type="synonym">Gossypium nanking</name>
    <dbReference type="NCBI Taxonomy" id="29729"/>
    <lineage>
        <taxon>Eukaryota</taxon>
        <taxon>Viridiplantae</taxon>
        <taxon>Streptophyta</taxon>
        <taxon>Embryophyta</taxon>
        <taxon>Tracheophyta</taxon>
        <taxon>Spermatophyta</taxon>
        <taxon>Magnoliopsida</taxon>
        <taxon>eudicotyledons</taxon>
        <taxon>Gunneridae</taxon>
        <taxon>Pentapetalae</taxon>
        <taxon>rosids</taxon>
        <taxon>malvids</taxon>
        <taxon>Malvales</taxon>
        <taxon>Malvaceae</taxon>
        <taxon>Malvoideae</taxon>
        <taxon>Gossypium</taxon>
    </lineage>
</organism>
<keyword evidence="3" id="KW-1185">Reference proteome</keyword>
<gene>
    <name evidence="2" type="ORF">PVK06_039320</name>
</gene>
<accession>A0ABR0N2K0</accession>
<name>A0ABR0N2K0_GOSAR</name>